<keyword evidence="2" id="KW-0812">Transmembrane</keyword>
<feature type="transmembrane region" description="Helical" evidence="2">
    <location>
        <begin position="146"/>
        <end position="167"/>
    </location>
</feature>
<feature type="transmembrane region" description="Helical" evidence="2">
    <location>
        <begin position="82"/>
        <end position="100"/>
    </location>
</feature>
<organism evidence="3 4">
    <name type="scientific">Micromonospora musae</name>
    <dbReference type="NCBI Taxonomy" id="1894970"/>
    <lineage>
        <taxon>Bacteria</taxon>
        <taxon>Bacillati</taxon>
        <taxon>Actinomycetota</taxon>
        <taxon>Actinomycetes</taxon>
        <taxon>Micromonosporales</taxon>
        <taxon>Micromonosporaceae</taxon>
        <taxon>Micromonospora</taxon>
    </lineage>
</organism>
<proteinExistence type="predicted"/>
<evidence type="ECO:0000256" key="1">
    <source>
        <dbReference type="SAM" id="MobiDB-lite"/>
    </source>
</evidence>
<accession>A0ABX9R0H0</accession>
<comment type="caution">
    <text evidence="3">The sequence shown here is derived from an EMBL/GenBank/DDBJ whole genome shotgun (WGS) entry which is preliminary data.</text>
</comment>
<protein>
    <submittedName>
        <fullName evidence="3">Uncharacterized protein</fullName>
    </submittedName>
</protein>
<keyword evidence="2" id="KW-0472">Membrane</keyword>
<gene>
    <name evidence="3" type="ORF">D7147_22285</name>
</gene>
<feature type="transmembrane region" description="Helical" evidence="2">
    <location>
        <begin position="27"/>
        <end position="50"/>
    </location>
</feature>
<feature type="region of interest" description="Disordered" evidence="1">
    <location>
        <begin position="178"/>
        <end position="216"/>
    </location>
</feature>
<dbReference type="Proteomes" id="UP000271548">
    <property type="component" value="Unassembled WGS sequence"/>
</dbReference>
<feature type="transmembrane region" description="Helical" evidence="2">
    <location>
        <begin position="107"/>
        <end position="126"/>
    </location>
</feature>
<dbReference type="EMBL" id="RAZS01000008">
    <property type="protein sequence ID" value="RKN16505.1"/>
    <property type="molecule type" value="Genomic_DNA"/>
</dbReference>
<evidence type="ECO:0000256" key="2">
    <source>
        <dbReference type="SAM" id="Phobius"/>
    </source>
</evidence>
<dbReference type="RefSeq" id="WP_120680780.1">
    <property type="nucleotide sequence ID" value="NZ_RAZS01000008.1"/>
</dbReference>
<feature type="transmembrane region" description="Helical" evidence="2">
    <location>
        <begin position="233"/>
        <end position="255"/>
    </location>
</feature>
<keyword evidence="2" id="KW-1133">Transmembrane helix</keyword>
<evidence type="ECO:0000313" key="4">
    <source>
        <dbReference type="Proteomes" id="UP000271548"/>
    </source>
</evidence>
<name>A0ABX9R0H0_9ACTN</name>
<reference evidence="3 4" key="1">
    <citation type="submission" date="2018-09" db="EMBL/GenBank/DDBJ databases">
        <title>Micromonospora sp. nov. MS1-9, isolated from a root of Musa sp.</title>
        <authorList>
            <person name="Kuncharoen N."/>
            <person name="Kudo T."/>
            <person name="Ohkuma M."/>
            <person name="Yuki M."/>
            <person name="Tanasupawat S."/>
        </authorList>
    </citation>
    <scope>NUCLEOTIDE SEQUENCE [LARGE SCALE GENOMIC DNA]</scope>
    <source>
        <strain evidence="3 4">NGC1-4</strain>
    </source>
</reference>
<evidence type="ECO:0000313" key="3">
    <source>
        <dbReference type="EMBL" id="RKN16505.1"/>
    </source>
</evidence>
<keyword evidence="4" id="KW-1185">Reference proteome</keyword>
<sequence length="424" mass="44774">MEISFSAAQVDAAPEAPPRVARPGQHIGALALAVLALAALIGAHFLPWVAVLAGSALDRLFGQDPEQPLRTYRLLDLSETAVPLYVGWLMLFGAFAAGWVKPGWRRTLLRLVCLVDLAIVFLVLDIGRPAVEASGLRASDYPRADIRSGALLALLGVLLVTAAVAALTAPVRTRAERSTSQASALRPGSVSGSAAHAPEPTVGTQAPASRPPVTTGWSARPVWVPWWLRRGPITALVLGVVVAVVAAGASVWLALHRPATPRDHSGDLREFLVTAPVGSTFNAEVQASDGQLSVSQVTQLIDAGPADVFTLLGMRSAVMGGWVEPDGVSVTVTLIQFSSDDDASGFLYTYGLRTQERTGSDSTEIPGLQGAHSFVDAARDDKDRVRVDGVAQRGDVVLLITEAQPGTTDVARVNTLLRSQYDRL</sequence>